<protein>
    <submittedName>
        <fullName evidence="2">Uncharacterized protein</fullName>
    </submittedName>
</protein>
<dbReference type="EMBL" id="CP019630">
    <property type="protein sequence ID" value="AQQ02414.1"/>
    <property type="molecule type" value="Genomic_DNA"/>
</dbReference>
<organism evidence="2 3">
    <name type="scientific">Roseibium algicola</name>
    <dbReference type="NCBI Taxonomy" id="2857014"/>
    <lineage>
        <taxon>Bacteria</taxon>
        <taxon>Pseudomonadati</taxon>
        <taxon>Pseudomonadota</taxon>
        <taxon>Alphaproteobacteria</taxon>
        <taxon>Hyphomicrobiales</taxon>
        <taxon>Stappiaceae</taxon>
        <taxon>Roseibium</taxon>
    </lineage>
</organism>
<dbReference type="RefSeq" id="WP_077290200.1">
    <property type="nucleotide sequence ID" value="NZ_CP019630.1"/>
</dbReference>
<gene>
    <name evidence="2" type="ORF">B0E33_01415</name>
</gene>
<feature type="compositionally biased region" description="Polar residues" evidence="1">
    <location>
        <begin position="7"/>
        <end position="18"/>
    </location>
</feature>
<proteinExistence type="predicted"/>
<accession>A0ABM6HWI4</accession>
<evidence type="ECO:0000256" key="1">
    <source>
        <dbReference type="SAM" id="MobiDB-lite"/>
    </source>
</evidence>
<keyword evidence="3" id="KW-1185">Reference proteome</keyword>
<sequence length="96" mass="10479">MSKNYERLNTTSNMTQVPPSCGGEPAETYVGMAHFAGGTPGKFCRQCRFHGMSKGKNMSRVGDVRAFPCAKAKQMGCKTPMKVPANAHACKYFEPK</sequence>
<evidence type="ECO:0000313" key="2">
    <source>
        <dbReference type="EMBL" id="AQQ02414.1"/>
    </source>
</evidence>
<name>A0ABM6HWI4_9HYPH</name>
<evidence type="ECO:0000313" key="3">
    <source>
        <dbReference type="Proteomes" id="UP000188174"/>
    </source>
</evidence>
<dbReference type="Proteomes" id="UP000188174">
    <property type="component" value="Chromosome"/>
</dbReference>
<reference evidence="2 3" key="1">
    <citation type="submission" date="2017-02" db="EMBL/GenBank/DDBJ databases">
        <authorList>
            <person name="Jeong S."/>
        </authorList>
    </citation>
    <scope>NUCLEOTIDE SEQUENCE [LARGE SCALE GENOMIC DNA]</scope>
    <source>
        <strain evidence="2 3">RMAR6-6</strain>
    </source>
</reference>
<feature type="region of interest" description="Disordered" evidence="1">
    <location>
        <begin position="1"/>
        <end position="20"/>
    </location>
</feature>